<name>A0A166VNS6_9AGAM</name>
<sequence>MTGPRSTTNTAPRPSYELQLQSSSPALVFTNATNLEGTALLTALQPVRQVTSGRDGWTTLPGFDGALPLTDTTFRPTSMMAALKHEYVAAPDGTLSMKATYPEGSYTFGHKPQGGFSFYSPGPSAVDLTTAKEATLGYSVYFASNFQFNKGGKLPGFYGGDNAQTALACSGGRRSTTCFSLRFMWRKEGRGELYTYLPQHSANDVLCKVPPKSICNDDYGTSVGRGAFNFTVGAWNHISERIRLNDAGQANGEIQLFFNGVSVVNVGGLVLRDNAAGRIWGIQMQTFFGGSFKSPVTTEAYFSHFSVAITKKLSESES</sequence>
<evidence type="ECO:0000259" key="1">
    <source>
        <dbReference type="Pfam" id="PF21294"/>
    </source>
</evidence>
<dbReference type="AlphaFoldDB" id="A0A166VNS6"/>
<dbReference type="Gene3D" id="2.60.120.200">
    <property type="match status" value="1"/>
</dbReference>
<dbReference type="OrthoDB" id="3337916at2759"/>
<protein>
    <submittedName>
        <fullName evidence="2">Polysaccharide lyase family 14 protein</fullName>
    </submittedName>
</protein>
<dbReference type="InterPro" id="IPR048958">
    <property type="entry name" value="Polysacc_lyase_14"/>
</dbReference>
<dbReference type="PANTHER" id="PTHR40124:SF1">
    <property type="entry name" value="DISAGGREGATASE RELATED REPEAT PROTEIN"/>
    <property type="match status" value="1"/>
</dbReference>
<dbReference type="Pfam" id="PF21294">
    <property type="entry name" value="Polysacc_lyase_14"/>
    <property type="match status" value="1"/>
</dbReference>
<proteinExistence type="predicted"/>
<dbReference type="GO" id="GO:0016829">
    <property type="term" value="F:lyase activity"/>
    <property type="evidence" value="ECO:0007669"/>
    <property type="project" value="UniProtKB-KW"/>
</dbReference>
<feature type="domain" description="Polysaccharide lyase 14" evidence="1">
    <location>
        <begin position="93"/>
        <end position="305"/>
    </location>
</feature>
<dbReference type="EMBL" id="KV417484">
    <property type="protein sequence ID" value="KZP32917.1"/>
    <property type="molecule type" value="Genomic_DNA"/>
</dbReference>
<accession>A0A166VNS6</accession>
<reference evidence="2" key="1">
    <citation type="journal article" date="2016" name="Mol. Biol. Evol.">
        <title>Comparative Genomics of Early-Diverging Mushroom-Forming Fungi Provides Insights into the Origins of Lignocellulose Decay Capabilities.</title>
        <authorList>
            <person name="Nagy L.G."/>
            <person name="Riley R."/>
            <person name="Tritt A."/>
            <person name="Adam C."/>
            <person name="Daum C."/>
            <person name="Floudas D."/>
            <person name="Sun H."/>
            <person name="Yadav J.S."/>
            <person name="Pangilinan J."/>
            <person name="Larsson K.H."/>
            <person name="Matsuura K."/>
            <person name="Barry K."/>
            <person name="Labutti K."/>
            <person name="Kuo R."/>
            <person name="Ohm R.A."/>
            <person name="Bhattacharya S.S."/>
            <person name="Shirouzu T."/>
            <person name="Yoshinaga Y."/>
            <person name="Martin F.M."/>
            <person name="Grigoriev I.V."/>
            <person name="Hibbett D.S."/>
        </authorList>
    </citation>
    <scope>NUCLEOTIDE SEQUENCE [LARGE SCALE GENOMIC DNA]</scope>
    <source>
        <strain evidence="2">CBS 109695</strain>
    </source>
</reference>
<evidence type="ECO:0000313" key="2">
    <source>
        <dbReference type="EMBL" id="KZP32917.1"/>
    </source>
</evidence>
<keyword evidence="2" id="KW-0456">Lyase</keyword>
<gene>
    <name evidence="2" type="ORF">FIBSPDRAFT_722319</name>
</gene>
<dbReference type="STRING" id="436010.A0A166VNS6"/>
<organism evidence="2">
    <name type="scientific">Athelia psychrophila</name>
    <dbReference type="NCBI Taxonomy" id="1759441"/>
    <lineage>
        <taxon>Eukaryota</taxon>
        <taxon>Fungi</taxon>
        <taxon>Dikarya</taxon>
        <taxon>Basidiomycota</taxon>
        <taxon>Agaricomycotina</taxon>
        <taxon>Agaricomycetes</taxon>
        <taxon>Agaricomycetidae</taxon>
        <taxon>Atheliales</taxon>
        <taxon>Atheliaceae</taxon>
        <taxon>Athelia</taxon>
    </lineage>
</organism>
<dbReference type="PANTHER" id="PTHR40124">
    <property type="match status" value="1"/>
</dbReference>